<name>A0ABM0MWT2_SACKO</name>
<dbReference type="PANTHER" id="PTHR11963">
    <property type="entry name" value="LEUCINE AMINOPEPTIDASE-RELATED"/>
    <property type="match status" value="1"/>
</dbReference>
<dbReference type="PANTHER" id="PTHR11963:SF48">
    <property type="entry name" value="DIPEPTIDASE B, ISOFORM A"/>
    <property type="match status" value="1"/>
</dbReference>
<dbReference type="InterPro" id="IPR000819">
    <property type="entry name" value="Peptidase_M17_C"/>
</dbReference>
<comment type="similarity">
    <text evidence="1">Belongs to the peptidase M17 family.</text>
</comment>
<dbReference type="Proteomes" id="UP000694865">
    <property type="component" value="Unplaced"/>
</dbReference>
<dbReference type="Gene3D" id="3.40.630.10">
    <property type="entry name" value="Zn peptidases"/>
    <property type="match status" value="1"/>
</dbReference>
<evidence type="ECO:0000313" key="8">
    <source>
        <dbReference type="RefSeq" id="XP_006824473.1"/>
    </source>
</evidence>
<sequence length="2644" mass="290227">MSSIGTGNITEFQETYHILSPDNNSVLYFARDSTNTHPSESLAGRDLNSITCNGISSLLTDGTRMEFDYQDEEDVTCISSPDVTCFASPGTRGSPAPGDESPPTPSPTEYVTVIFGDDPVENEASISSALNILSAMANEPIEKLTESDASHTENSNQRNFVEMMGSELPSPCLEFNRHTVDTPHLTDTNRDLTKFVESEMQLDNIVTLLGEDGDDISQGVSQVSAVTGSSQNNFVEPENPLEHIVSLLEANEKETHIPDAYGEHDNVVETELPLESIVSLLQHKNNQTISIAGGGQTICVESEIQLDNVNVVSPIQQVVELPSSIGPTESIETHVTRVNKNMTMFVNEHNKVVSSVSMQTSKNIVDLNTNIFNQDVPPFTSRLDRDQNSVVNPLRNALFSIAEANEPKQVTSSVTKSLADDPTGTAVTECRNGEFSKDTLPSTDAASNDGEPESTTDTWIQPNNVYSPITPISNEFDQSDSPLTTVGDTEINHNKTSETGEQNSCIFQFTELNDSEAKRVVSPVTTTMDTEINPVNFKNSQTQVDNTPIVSNHNKADHPVSQLTPKITGTYDKNSKVVDGTLSPKADQIVSPLPHVHENSKHSGASEILLNSPVQSNSNNIDSISLSPLNSTVVVDGNPSYDPYTGKRPGSITTYNKAIFHDTDSRSKYDIYENTLPDNIFASQEELESNGSHESDHDALPLTSTVTEPDEQLENICSLRKSNDSFESDHDALPLTTTVIEPDKQLENIRSLPKSNDSLESDHGALPLTTTVNEPDKQLENICSLPKSNDSLESDHDALPLTTIVIEPDKQLDNIRSFPKSNDNLESDHGALPLTTTVNEPDKQLENICFPPKSNDSLENDHDALPLTTTVNEPDEQLENICSLPKSNASCESDRDALPLTTTVIEPDKQLENICSLPKSNDSFASDRDALPLTTAVTEPDKQLENVCSLPKSNDSFESEHDALPLTTTVIEPDKQLENICSLPKSNDSFKGEHDALPLTTTVTEPDKQLETICSLPKSNDSYEHGHNALPLTTKVTEAGKLKKITDTETERENICAPKRSNENCEIDHDALSLATAAIETGEPKNITDSDKLLDNTSTQKELNEICVTDHDALSLGTSAIETGEPKNITDSDKLLDNTSTQKELNDNCETDHDALSLATTVTKTGEPKKPTDTELRLGHMPPQNESNESCETDQDAMSLATAATETGETKNIIDTELQLENVFPRKELNAIDQAESQLIASVSADREPNIITEPGTTHNTVSPISLTGSDNVSALLPTTQGMDKNTVANTCTGLTLNCYSNIFSIDFENDFQHTASPLMDATVDRSGKTPDSRTQIDDPSITIENTEIANSLSPLSNMNSPLVNSELQLDATYSSIQFSDDDDDGLITPLSSASSENGDPADSQTSTMHLNTFSPISNEDASGDVAPLLSPNTNPDNLASPWIELDSTFSPVPNYKKPEDSGGSVLSNASTMAAYGDEDENSVDSGIMHLFGTSDATENENSKDASEMPCLPSQSPLHIPRKTCKRKLLLCPIEQEPKKAAVEFDDEELPISETGQQVSQRSDWITQYLKKVEAWEEKKADVSKRKTSSTLDVSGEKINLSKKNRQNAVISIPSAKRSDIELSECTEPENSGTESADTEFGDLDESENECSQKTFSYDDTCSIQRKRPWAADGDERDDDRWSIQRKRPCAVDRDERDDDMCSIQRKRLCAVDRDERDDDMCSIQRKRPCAVDSDERVEKLTDKRVKRIRFENEDYTSSSHGNGSDEDGKTACAMYLKGMSIKKIAMDLNKTGQWVNNWVCIGEEKINKNNNNTGDYDLAKNDRKRAYEMHLAGLSNTQIMKELDKSRAWVIKWIKEGKNYNGQHANDKSRNVCDENNLCTHNGKKKCQSVNSVRLENIRRQKRKNLKAKALLSKAKGRFLFDIRTNKVSNSESMSFSDVNKEDKTRQGEDSLPINKTDKHFKKNDQIGIKRKRGRPPSNKKDKKKVWDVPLFELSHEKQVEKAESLRNKGCTTPVVAKRLGCSHSYASILLCSGVLENQTPSMQTESASIIAVKKRLCKAEPRIHLIRHKLSEGVTTVQLHDVDYVPILQISSLQILNTPHCHMPFGGFCTRQSASRAPKPDSVMASTTTILPCPVIGTTKLSDSTWDGIILVTDKLSNLDDSFEFLKKPLEKLKQIDEAVEKETVVASLNGHPAKRVIFAPTGPLDRDYDDVRRFAEAAGNGLKRWLKSKIISPLLVCPVNKSFKEAPLVSALATLHNLYVPLEVREASQEKSSKADRLGVWSETKEENDRITKLCVAVESGRLVARDIGGSDPERMAPPKVEEYVKALFKNSPVNVEVISDPETLAKDYPLHAAVDRCASHIDRHRGRILELEYKGEGNIENTLLLVGKGVTYDTGGADIKHGGTMAGMHRDKCGAAAVAGFFQVLSSLKPKNIKVIGAMSMVRNSVGADAYVSDEILTSRAGVRVRIGNTDAEGRMAMADPLCKMKDLALGEVNPHIYTIATLTGHAVRAMGPYYSIVLDNGPAQKKKHAELLQKAGENVADPFEISRIRREDYTFHEGKSEYEDVLQSNNAPSTMTCRGHQSPAAFLIMASGLDKHGCNSSNPLCYSHLDIAGSAGPFPGTPSGFPVVALTAKHLFSLV</sequence>
<evidence type="ECO:0000256" key="4">
    <source>
        <dbReference type="ARBA" id="ARBA00022801"/>
    </source>
</evidence>
<evidence type="ECO:0000256" key="2">
    <source>
        <dbReference type="ARBA" id="ARBA00022438"/>
    </source>
</evidence>
<organism evidence="7 8">
    <name type="scientific">Saccoglossus kowalevskii</name>
    <name type="common">Acorn worm</name>
    <dbReference type="NCBI Taxonomy" id="10224"/>
    <lineage>
        <taxon>Eukaryota</taxon>
        <taxon>Metazoa</taxon>
        <taxon>Hemichordata</taxon>
        <taxon>Enteropneusta</taxon>
        <taxon>Harrimaniidae</taxon>
        <taxon>Saccoglossus</taxon>
    </lineage>
</organism>
<evidence type="ECO:0000259" key="6">
    <source>
        <dbReference type="PROSITE" id="PS00631"/>
    </source>
</evidence>
<feature type="region of interest" description="Disordered" evidence="5">
    <location>
        <begin position="86"/>
        <end position="108"/>
    </location>
</feature>
<dbReference type="RefSeq" id="XP_006824473.1">
    <property type="nucleotide sequence ID" value="XM_006824410.1"/>
</dbReference>
<gene>
    <name evidence="8" type="primary">LOC100375552</name>
</gene>
<feature type="region of interest" description="Disordered" evidence="5">
    <location>
        <begin position="551"/>
        <end position="572"/>
    </location>
</feature>
<feature type="compositionally biased region" description="Polar residues" evidence="5">
    <location>
        <begin position="1390"/>
        <end position="1407"/>
    </location>
</feature>
<feature type="region of interest" description="Disordered" evidence="5">
    <location>
        <begin position="1163"/>
        <end position="1191"/>
    </location>
</feature>
<feature type="region of interest" description="Disordered" evidence="5">
    <location>
        <begin position="1379"/>
        <end position="1407"/>
    </location>
</feature>
<feature type="compositionally biased region" description="Polar residues" evidence="5">
    <location>
        <begin position="453"/>
        <end position="464"/>
    </location>
</feature>
<feature type="compositionally biased region" description="Basic and acidic residues" evidence="5">
    <location>
        <begin position="1166"/>
        <end position="1178"/>
    </location>
</feature>
<evidence type="ECO:0000256" key="3">
    <source>
        <dbReference type="ARBA" id="ARBA00022670"/>
    </source>
</evidence>
<evidence type="ECO:0000256" key="5">
    <source>
        <dbReference type="SAM" id="MobiDB-lite"/>
    </source>
</evidence>
<feature type="region of interest" description="Disordered" evidence="5">
    <location>
        <begin position="409"/>
        <end position="464"/>
    </location>
</feature>
<dbReference type="InterPro" id="IPR011356">
    <property type="entry name" value="Leucine_aapep/pepB"/>
</dbReference>
<dbReference type="PROSITE" id="PS00631">
    <property type="entry name" value="CYTOSOL_AP"/>
    <property type="match status" value="1"/>
</dbReference>
<reference evidence="8" key="1">
    <citation type="submission" date="2025-08" db="UniProtKB">
        <authorList>
            <consortium name="RefSeq"/>
        </authorList>
    </citation>
    <scope>IDENTIFICATION</scope>
    <source>
        <tissue evidence="8">Testes</tissue>
    </source>
</reference>
<dbReference type="PRINTS" id="PR00481">
    <property type="entry name" value="LAMNOPPTDASE"/>
</dbReference>
<accession>A0ABM0MWT2</accession>
<dbReference type="CDD" id="cd00433">
    <property type="entry name" value="Peptidase_M17"/>
    <property type="match status" value="1"/>
</dbReference>
<feature type="compositionally biased region" description="Basic and acidic residues" evidence="5">
    <location>
        <begin position="1323"/>
        <end position="1337"/>
    </location>
</feature>
<evidence type="ECO:0000256" key="1">
    <source>
        <dbReference type="ARBA" id="ARBA00009528"/>
    </source>
</evidence>
<feature type="compositionally biased region" description="Basic and acidic residues" evidence="5">
    <location>
        <begin position="1940"/>
        <end position="1950"/>
    </location>
</feature>
<keyword evidence="2" id="KW-0031">Aminopeptidase</keyword>
<dbReference type="Pfam" id="PF00883">
    <property type="entry name" value="Peptidase_M17"/>
    <property type="match status" value="1"/>
</dbReference>
<evidence type="ECO:0000313" key="7">
    <source>
        <dbReference type="Proteomes" id="UP000694865"/>
    </source>
</evidence>
<dbReference type="SUPFAM" id="SSF53187">
    <property type="entry name" value="Zn-dependent exopeptidases"/>
    <property type="match status" value="1"/>
</dbReference>
<feature type="region of interest" description="Disordered" evidence="5">
    <location>
        <begin position="1621"/>
        <end position="1650"/>
    </location>
</feature>
<keyword evidence="7" id="KW-1185">Reference proteome</keyword>
<protein>
    <submittedName>
        <fullName evidence="8">Uncharacterized protein LOC100375552</fullName>
    </submittedName>
</protein>
<dbReference type="GeneID" id="100375552"/>
<feature type="region of interest" description="Disordered" evidence="5">
    <location>
        <begin position="1933"/>
        <end position="1984"/>
    </location>
</feature>
<proteinExistence type="inferred from homology"/>
<keyword evidence="3" id="KW-0645">Protease</keyword>
<keyword evidence="4" id="KW-0378">Hydrolase</keyword>
<feature type="domain" description="Cytosol aminopeptidase" evidence="6">
    <location>
        <begin position="2473"/>
        <end position="2480"/>
    </location>
</feature>
<feature type="region of interest" description="Disordered" evidence="5">
    <location>
        <begin position="1322"/>
        <end position="1343"/>
    </location>
</feature>
<feature type="compositionally biased region" description="Acidic residues" evidence="5">
    <location>
        <begin position="1637"/>
        <end position="1649"/>
    </location>
</feature>